<evidence type="ECO:0000256" key="2">
    <source>
        <dbReference type="ARBA" id="ARBA00022723"/>
    </source>
</evidence>
<evidence type="ECO:0000313" key="7">
    <source>
        <dbReference type="EMBL" id="ROT65752.1"/>
    </source>
</evidence>
<dbReference type="CDD" id="cd00037">
    <property type="entry name" value="CLECT"/>
    <property type="match status" value="1"/>
</dbReference>
<dbReference type="CDD" id="cd00112">
    <property type="entry name" value="LDLa"/>
    <property type="match status" value="1"/>
</dbReference>
<dbReference type="InterPro" id="IPR016186">
    <property type="entry name" value="C-type_lectin-like/link_sf"/>
</dbReference>
<keyword evidence="4 5" id="KW-1015">Disulfide bond</keyword>
<dbReference type="InterPro" id="IPR036734">
    <property type="entry name" value="Neur_chan_lig-bd_sf"/>
</dbReference>
<name>A0A3R7QFF0_PENVA</name>
<dbReference type="Pfam" id="PF00057">
    <property type="entry name" value="Ldl_recept_a"/>
    <property type="match status" value="1"/>
</dbReference>
<dbReference type="SUPFAM" id="SSF56436">
    <property type="entry name" value="C-type lectin-like"/>
    <property type="match status" value="1"/>
</dbReference>
<dbReference type="SUPFAM" id="SSF57424">
    <property type="entry name" value="LDL receptor-like module"/>
    <property type="match status" value="1"/>
</dbReference>
<dbReference type="PANTHER" id="PTHR19277:SF125">
    <property type="entry name" value="B6"/>
    <property type="match status" value="1"/>
</dbReference>
<gene>
    <name evidence="7" type="ORF">C7M84_016265</name>
</gene>
<dbReference type="GO" id="GO:0005230">
    <property type="term" value="F:extracellular ligand-gated monoatomic ion channel activity"/>
    <property type="evidence" value="ECO:0007669"/>
    <property type="project" value="InterPro"/>
</dbReference>
<evidence type="ECO:0000313" key="8">
    <source>
        <dbReference type="Proteomes" id="UP000283509"/>
    </source>
</evidence>
<keyword evidence="8" id="KW-1185">Reference proteome</keyword>
<protein>
    <recommendedName>
        <fullName evidence="6">C-type lectin domain-containing protein</fullName>
    </recommendedName>
</protein>
<dbReference type="InterPro" id="IPR036055">
    <property type="entry name" value="LDL_receptor-like_sf"/>
</dbReference>
<feature type="disulfide bond" evidence="5">
    <location>
        <begin position="454"/>
        <end position="472"/>
    </location>
</feature>
<organism evidence="7 8">
    <name type="scientific">Penaeus vannamei</name>
    <name type="common">Whiteleg shrimp</name>
    <name type="synonym">Litopenaeus vannamei</name>
    <dbReference type="NCBI Taxonomy" id="6689"/>
    <lineage>
        <taxon>Eukaryota</taxon>
        <taxon>Metazoa</taxon>
        <taxon>Ecdysozoa</taxon>
        <taxon>Arthropoda</taxon>
        <taxon>Crustacea</taxon>
        <taxon>Multicrustacea</taxon>
        <taxon>Malacostraca</taxon>
        <taxon>Eumalacostraca</taxon>
        <taxon>Eucarida</taxon>
        <taxon>Decapoda</taxon>
        <taxon>Dendrobranchiata</taxon>
        <taxon>Penaeoidea</taxon>
        <taxon>Penaeidae</taxon>
        <taxon>Penaeus</taxon>
    </lineage>
</organism>
<dbReference type="InterPro" id="IPR023415">
    <property type="entry name" value="LDLR_class-A_CS"/>
</dbReference>
<keyword evidence="2" id="KW-0479">Metal-binding</keyword>
<keyword evidence="3" id="KW-0106">Calcium</keyword>
<evidence type="ECO:0000256" key="1">
    <source>
        <dbReference type="ARBA" id="ARBA00001913"/>
    </source>
</evidence>
<dbReference type="InterPro" id="IPR002172">
    <property type="entry name" value="LDrepeatLR_classA_rpt"/>
</dbReference>
<dbReference type="OrthoDB" id="6360924at2759"/>
<dbReference type="SUPFAM" id="SSF63712">
    <property type="entry name" value="Nicotinic receptor ligand binding domain-like"/>
    <property type="match status" value="1"/>
</dbReference>
<dbReference type="Gene3D" id="4.10.400.10">
    <property type="entry name" value="Low-density Lipoprotein Receptor"/>
    <property type="match status" value="1"/>
</dbReference>
<proteinExistence type="predicted"/>
<dbReference type="GO" id="GO:0046872">
    <property type="term" value="F:metal ion binding"/>
    <property type="evidence" value="ECO:0007669"/>
    <property type="project" value="UniProtKB-KW"/>
</dbReference>
<comment type="caution">
    <text evidence="7">The sequence shown here is derived from an EMBL/GenBank/DDBJ whole genome shotgun (WGS) entry which is preliminary data.</text>
</comment>
<dbReference type="GO" id="GO:0016020">
    <property type="term" value="C:membrane"/>
    <property type="evidence" value="ECO:0007669"/>
    <property type="project" value="InterPro"/>
</dbReference>
<reference evidence="7 8" key="1">
    <citation type="submission" date="2018-04" db="EMBL/GenBank/DDBJ databases">
        <authorList>
            <person name="Zhang X."/>
            <person name="Yuan J."/>
            <person name="Li F."/>
            <person name="Xiang J."/>
        </authorList>
    </citation>
    <scope>NUCLEOTIDE SEQUENCE [LARGE SCALE GENOMIC DNA]</scope>
    <source>
        <tissue evidence="7">Muscle</tissue>
    </source>
</reference>
<dbReference type="InterPro" id="IPR006202">
    <property type="entry name" value="Neur_chan_lig-bd"/>
</dbReference>
<dbReference type="Pfam" id="PF02931">
    <property type="entry name" value="Neur_chan_LBD"/>
    <property type="match status" value="1"/>
</dbReference>
<dbReference type="PROSITE" id="PS01209">
    <property type="entry name" value="LDLRA_1"/>
    <property type="match status" value="1"/>
</dbReference>
<dbReference type="Gene3D" id="2.70.170.10">
    <property type="entry name" value="Neurotransmitter-gated ion-channel ligand-binding domain"/>
    <property type="match status" value="1"/>
</dbReference>
<dbReference type="EMBL" id="QCYY01003042">
    <property type="protein sequence ID" value="ROT65752.1"/>
    <property type="molecule type" value="Genomic_DNA"/>
</dbReference>
<dbReference type="Pfam" id="PF00059">
    <property type="entry name" value="Lectin_C"/>
    <property type="match status" value="1"/>
</dbReference>
<dbReference type="PANTHER" id="PTHR19277">
    <property type="entry name" value="PENTRAXIN"/>
    <property type="match status" value="1"/>
</dbReference>
<dbReference type="Gene3D" id="2.60.120.200">
    <property type="match status" value="1"/>
</dbReference>
<comment type="cofactor">
    <cofactor evidence="1">
        <name>Ca(2+)</name>
        <dbReference type="ChEBI" id="CHEBI:29108"/>
    </cofactor>
</comment>
<accession>A0A3R7QFF0</accession>
<dbReference type="InterPro" id="IPR016187">
    <property type="entry name" value="CTDL_fold"/>
</dbReference>
<dbReference type="AlphaFoldDB" id="A0A3R7QFF0"/>
<dbReference type="InterPro" id="IPR013320">
    <property type="entry name" value="ConA-like_dom_sf"/>
</dbReference>
<feature type="domain" description="C-type lectin" evidence="6">
    <location>
        <begin position="251"/>
        <end position="360"/>
    </location>
</feature>
<dbReference type="PROSITE" id="PS50068">
    <property type="entry name" value="LDLRA_2"/>
    <property type="match status" value="1"/>
</dbReference>
<dbReference type="InterPro" id="IPR051360">
    <property type="entry name" value="Neuronal_Pentraxin_Related"/>
</dbReference>
<dbReference type="SUPFAM" id="SSF49899">
    <property type="entry name" value="Concanavalin A-like lectins/glucanases"/>
    <property type="match status" value="1"/>
</dbReference>
<evidence type="ECO:0000256" key="3">
    <source>
        <dbReference type="ARBA" id="ARBA00022837"/>
    </source>
</evidence>
<dbReference type="Gene3D" id="3.10.100.10">
    <property type="entry name" value="Mannose-Binding Protein A, subunit A"/>
    <property type="match status" value="1"/>
</dbReference>
<evidence type="ECO:0000256" key="4">
    <source>
        <dbReference type="ARBA" id="ARBA00023157"/>
    </source>
</evidence>
<dbReference type="SMART" id="SM00034">
    <property type="entry name" value="CLECT"/>
    <property type="match status" value="1"/>
</dbReference>
<evidence type="ECO:0000256" key="5">
    <source>
        <dbReference type="PROSITE-ProRule" id="PRU00124"/>
    </source>
</evidence>
<dbReference type="Proteomes" id="UP000283509">
    <property type="component" value="Unassembled WGS sequence"/>
</dbReference>
<dbReference type="PROSITE" id="PS50041">
    <property type="entry name" value="C_TYPE_LECTIN_2"/>
    <property type="match status" value="1"/>
</dbReference>
<feature type="disulfide bond" evidence="5">
    <location>
        <begin position="466"/>
        <end position="481"/>
    </location>
</feature>
<evidence type="ECO:0000259" key="6">
    <source>
        <dbReference type="PROSITE" id="PS50041"/>
    </source>
</evidence>
<reference evidence="7 8" key="2">
    <citation type="submission" date="2019-01" db="EMBL/GenBank/DDBJ databases">
        <title>The decoding of complex shrimp genome reveals the adaptation for benthos swimmer, frequently molting mechanism and breeding impact on genome.</title>
        <authorList>
            <person name="Sun Y."/>
            <person name="Gao Y."/>
            <person name="Yu Y."/>
        </authorList>
    </citation>
    <scope>NUCLEOTIDE SEQUENCE [LARGE SCALE GENOMIC DNA]</scope>
    <source>
        <tissue evidence="7">Muscle</tissue>
    </source>
</reference>
<comment type="caution">
    <text evidence="5">Lacks conserved residue(s) required for the propagation of feature annotation.</text>
</comment>
<sequence>MTNTRFRRFESFVLTNLHLSYASSQQKPNALAFFNRKDYLRGWFNNKPQTEAQKKLWRGFPNVWHHLCHVFFASTYIIYWQGDEFFNGELNGDWPLDMNGTLILGQEQDAISDGFDPTQVCGEGVKLSVCGCRVQCVPSVVTSLSVNSQCHHAYPELKESHMWRSSDHVARPGNINRRSFNSWGGVLRGEITQIDLWNRKLSQEEARDLADCRAEDTGNLFTSSSAKFEVFGNITETEVPLDQLCSYTPQYAVLPEERSFSESTTLCRLFNGSQAVPTSPFENRVLHKEILPFLDVCVPSASWKIWIGATDVLEDGVWRNDHTQEIITYTNFSSLYPITGSLTNCAEMMNDGFWTVDMCELATKRCTACYVERSDFLRLRGLCFDNDHQSRFRIDGYADGRPLIRGYYKLIITWKRAETQWVLTDGERNQTLARLPVADVETYPIGQKEWEFMCRSGECVPNKFRCNLRYDCGDGSDEDECRVIVLSGGYGKHLAPTGARGSLLLLKPVLSLTRVASVDEVDQAVTLEFEVSLSWKDPRVHFKYLEVSKKGAVLSKADMKLIWLPTYQVTNLEGGQMKMLHEAVVVSDANNATAPDYNAVDMGKRDLDRISGTSYAWHLSTTHWLILRSFAPRGELLTATH</sequence>
<dbReference type="SMART" id="SM00192">
    <property type="entry name" value="LDLa"/>
    <property type="match status" value="1"/>
</dbReference>
<dbReference type="InterPro" id="IPR001304">
    <property type="entry name" value="C-type_lectin-like"/>
</dbReference>